<keyword evidence="1" id="KW-0812">Transmembrane</keyword>
<organism evidence="2 3">
    <name type="scientific">Rhizophagus clarus</name>
    <dbReference type="NCBI Taxonomy" id="94130"/>
    <lineage>
        <taxon>Eukaryota</taxon>
        <taxon>Fungi</taxon>
        <taxon>Fungi incertae sedis</taxon>
        <taxon>Mucoromycota</taxon>
        <taxon>Glomeromycotina</taxon>
        <taxon>Glomeromycetes</taxon>
        <taxon>Glomerales</taxon>
        <taxon>Glomeraceae</taxon>
        <taxon>Rhizophagus</taxon>
    </lineage>
</organism>
<evidence type="ECO:0000256" key="1">
    <source>
        <dbReference type="SAM" id="Phobius"/>
    </source>
</evidence>
<accession>A0A8H3R7G9</accession>
<reference evidence="2" key="1">
    <citation type="submission" date="2019-10" db="EMBL/GenBank/DDBJ databases">
        <title>Conservation and host-specific expression of non-tandemly repeated heterogenous ribosome RNA gene in arbuscular mycorrhizal fungi.</title>
        <authorList>
            <person name="Maeda T."/>
            <person name="Kobayashi Y."/>
            <person name="Nakagawa T."/>
            <person name="Ezawa T."/>
            <person name="Yamaguchi K."/>
            <person name="Bino T."/>
            <person name="Nishimoto Y."/>
            <person name="Shigenobu S."/>
            <person name="Kawaguchi M."/>
        </authorList>
    </citation>
    <scope>NUCLEOTIDE SEQUENCE</scope>
    <source>
        <strain evidence="2">HR1</strain>
    </source>
</reference>
<comment type="caution">
    <text evidence="2">The sequence shown here is derived from an EMBL/GenBank/DDBJ whole genome shotgun (WGS) entry which is preliminary data.</text>
</comment>
<evidence type="ECO:0000313" key="2">
    <source>
        <dbReference type="EMBL" id="GET02695.1"/>
    </source>
</evidence>
<gene>
    <name evidence="2" type="ORF">RCL2_002906700</name>
</gene>
<keyword evidence="1" id="KW-0472">Membrane</keyword>
<name>A0A8H3R7G9_9GLOM</name>
<proteinExistence type="predicted"/>
<sequence length="88" mass="10711">MKQKIFIDNCLKSLVFSQYDVYYFEDFHWCRMPQWGILECDDDFDWCKLTIKTMVRICHNVNIITILFAFLANKVLVVEYTWRTDTLI</sequence>
<protein>
    <submittedName>
        <fullName evidence="2">Uncharacterized protein</fullName>
    </submittedName>
</protein>
<keyword evidence="1" id="KW-1133">Transmembrane helix</keyword>
<feature type="transmembrane region" description="Helical" evidence="1">
    <location>
        <begin position="61"/>
        <end position="82"/>
    </location>
</feature>
<dbReference type="EMBL" id="BLAL01000315">
    <property type="protein sequence ID" value="GET02695.1"/>
    <property type="molecule type" value="Genomic_DNA"/>
</dbReference>
<dbReference type="AlphaFoldDB" id="A0A8H3R7G9"/>
<evidence type="ECO:0000313" key="3">
    <source>
        <dbReference type="Proteomes" id="UP000615446"/>
    </source>
</evidence>
<dbReference type="Proteomes" id="UP000615446">
    <property type="component" value="Unassembled WGS sequence"/>
</dbReference>